<dbReference type="Proteomes" id="UP000314294">
    <property type="component" value="Unassembled WGS sequence"/>
</dbReference>
<name>A0A4Z2IEQ2_9TELE</name>
<protein>
    <submittedName>
        <fullName evidence="1">Uncharacterized protein</fullName>
    </submittedName>
</protein>
<organism evidence="1 2">
    <name type="scientific">Liparis tanakae</name>
    <name type="common">Tanaka's snailfish</name>
    <dbReference type="NCBI Taxonomy" id="230148"/>
    <lineage>
        <taxon>Eukaryota</taxon>
        <taxon>Metazoa</taxon>
        <taxon>Chordata</taxon>
        <taxon>Craniata</taxon>
        <taxon>Vertebrata</taxon>
        <taxon>Euteleostomi</taxon>
        <taxon>Actinopterygii</taxon>
        <taxon>Neopterygii</taxon>
        <taxon>Teleostei</taxon>
        <taxon>Neoteleostei</taxon>
        <taxon>Acanthomorphata</taxon>
        <taxon>Eupercaria</taxon>
        <taxon>Perciformes</taxon>
        <taxon>Cottioidei</taxon>
        <taxon>Cottales</taxon>
        <taxon>Liparidae</taxon>
        <taxon>Liparis</taxon>
    </lineage>
</organism>
<dbReference type="AlphaFoldDB" id="A0A4Z2IEQ2"/>
<accession>A0A4Z2IEQ2</accession>
<reference evidence="1 2" key="1">
    <citation type="submission" date="2019-03" db="EMBL/GenBank/DDBJ databases">
        <title>First draft genome of Liparis tanakae, snailfish: a comprehensive survey of snailfish specific genes.</title>
        <authorList>
            <person name="Kim W."/>
            <person name="Song I."/>
            <person name="Jeong J.-H."/>
            <person name="Kim D."/>
            <person name="Kim S."/>
            <person name="Ryu S."/>
            <person name="Song J.Y."/>
            <person name="Lee S.K."/>
        </authorList>
    </citation>
    <scope>NUCLEOTIDE SEQUENCE [LARGE SCALE GENOMIC DNA]</scope>
    <source>
        <tissue evidence="1">Muscle</tissue>
    </source>
</reference>
<keyword evidence="2" id="KW-1185">Reference proteome</keyword>
<proteinExistence type="predicted"/>
<sequence length="92" mass="10252">MSAMNARWVSPTVTWYTGFQRHPTGGLRRPGGLWTDTTGAGGAVEDGGHNKVYLGSDEEKQHILTFKKATIRQFSVRKMVVAMETALKRSRE</sequence>
<gene>
    <name evidence="1" type="ORF">EYF80_013596</name>
</gene>
<evidence type="ECO:0000313" key="2">
    <source>
        <dbReference type="Proteomes" id="UP000314294"/>
    </source>
</evidence>
<comment type="caution">
    <text evidence="1">The sequence shown here is derived from an EMBL/GenBank/DDBJ whole genome shotgun (WGS) entry which is preliminary data.</text>
</comment>
<dbReference type="EMBL" id="SRLO01000096">
    <property type="protein sequence ID" value="TNN76065.1"/>
    <property type="molecule type" value="Genomic_DNA"/>
</dbReference>
<evidence type="ECO:0000313" key="1">
    <source>
        <dbReference type="EMBL" id="TNN76065.1"/>
    </source>
</evidence>